<evidence type="ECO:0000313" key="3">
    <source>
        <dbReference type="Proteomes" id="UP000887013"/>
    </source>
</evidence>
<comment type="caution">
    <text evidence="2">The sequence shown here is derived from an EMBL/GenBank/DDBJ whole genome shotgun (WGS) entry which is preliminary data.</text>
</comment>
<reference evidence="2" key="1">
    <citation type="submission" date="2020-08" db="EMBL/GenBank/DDBJ databases">
        <title>Multicomponent nature underlies the extraordinary mechanical properties of spider dragline silk.</title>
        <authorList>
            <person name="Kono N."/>
            <person name="Nakamura H."/>
            <person name="Mori M."/>
            <person name="Yoshida Y."/>
            <person name="Ohtoshi R."/>
            <person name="Malay A.D."/>
            <person name="Moran D.A.P."/>
            <person name="Tomita M."/>
            <person name="Numata K."/>
            <person name="Arakawa K."/>
        </authorList>
    </citation>
    <scope>NUCLEOTIDE SEQUENCE</scope>
</reference>
<keyword evidence="1" id="KW-0812">Transmembrane</keyword>
<keyword evidence="1" id="KW-0472">Membrane</keyword>
<evidence type="ECO:0000256" key="1">
    <source>
        <dbReference type="SAM" id="Phobius"/>
    </source>
</evidence>
<feature type="transmembrane region" description="Helical" evidence="1">
    <location>
        <begin position="140"/>
        <end position="161"/>
    </location>
</feature>
<feature type="transmembrane region" description="Helical" evidence="1">
    <location>
        <begin position="104"/>
        <end position="128"/>
    </location>
</feature>
<dbReference type="OrthoDB" id="6436076at2759"/>
<organism evidence="2 3">
    <name type="scientific">Nephila pilipes</name>
    <name type="common">Giant wood spider</name>
    <name type="synonym">Nephila maculata</name>
    <dbReference type="NCBI Taxonomy" id="299642"/>
    <lineage>
        <taxon>Eukaryota</taxon>
        <taxon>Metazoa</taxon>
        <taxon>Ecdysozoa</taxon>
        <taxon>Arthropoda</taxon>
        <taxon>Chelicerata</taxon>
        <taxon>Arachnida</taxon>
        <taxon>Araneae</taxon>
        <taxon>Araneomorphae</taxon>
        <taxon>Entelegynae</taxon>
        <taxon>Araneoidea</taxon>
        <taxon>Nephilidae</taxon>
        <taxon>Nephila</taxon>
    </lineage>
</organism>
<evidence type="ECO:0000313" key="2">
    <source>
        <dbReference type="EMBL" id="GFU47393.1"/>
    </source>
</evidence>
<proteinExistence type="predicted"/>
<accession>A0A8X6QW18</accession>
<sequence>MTLNANKKRAAKHAAYGYNVEDRLAQIVLIFTKKFLSSFIFPTFTNLMALIFCSLCHDCCTQLKNLTQEILSISPEVFETSLQINILRRKTRIHDLLNNIQDFFWLPSFLIFVANFSASTSVIGMVLYRDLNAIVQMGNVFTSLLFFGIHSFGSILFMLWVTGGIPISLQEFNEAFCKKAHLRLIRSRNFSEPQLKRELSEKPDFYLTGCDMISFKRSTIFAVFGALLTYTVLLINMKKSVPISSLHILNLMDSRMTFDDILTSEAIISFKIHSENWKGWEKGELLYVQQNKASKSSRCPEWMLKESNFA</sequence>
<protein>
    <submittedName>
        <fullName evidence="2">Uncharacterized protein</fullName>
    </submittedName>
</protein>
<keyword evidence="1" id="KW-1133">Transmembrane helix</keyword>
<feature type="transmembrane region" description="Helical" evidence="1">
    <location>
        <begin position="219"/>
        <end position="237"/>
    </location>
</feature>
<dbReference type="EMBL" id="BMAW01086450">
    <property type="protein sequence ID" value="GFU47393.1"/>
    <property type="molecule type" value="Genomic_DNA"/>
</dbReference>
<dbReference type="Proteomes" id="UP000887013">
    <property type="component" value="Unassembled WGS sequence"/>
</dbReference>
<keyword evidence="3" id="KW-1185">Reference proteome</keyword>
<gene>
    <name evidence="2" type="primary">AVEN_170186_1</name>
    <name evidence="2" type="ORF">NPIL_82431</name>
</gene>
<name>A0A8X6QW18_NEPPI</name>
<dbReference type="AlphaFoldDB" id="A0A8X6QW18"/>